<gene>
    <name evidence="10" type="primary">LOC116289472</name>
</gene>
<dbReference type="GO" id="GO:0008381">
    <property type="term" value="F:mechanosensitive monoatomic ion channel activity"/>
    <property type="evidence" value="ECO:0007669"/>
    <property type="project" value="TreeGrafter"/>
</dbReference>
<feature type="region of interest" description="Disordered" evidence="6">
    <location>
        <begin position="1"/>
        <end position="20"/>
    </location>
</feature>
<evidence type="ECO:0000256" key="1">
    <source>
        <dbReference type="ARBA" id="ARBA00004141"/>
    </source>
</evidence>
<evidence type="ECO:0000259" key="8">
    <source>
        <dbReference type="Pfam" id="PF07810"/>
    </source>
</evidence>
<protein>
    <submittedName>
        <fullName evidence="10">Transmembrane channel-like protein 7</fullName>
    </submittedName>
</protein>
<evidence type="ECO:0000256" key="6">
    <source>
        <dbReference type="SAM" id="MobiDB-lite"/>
    </source>
</evidence>
<feature type="domain" description="TMC" evidence="8">
    <location>
        <begin position="505"/>
        <end position="612"/>
    </location>
</feature>
<keyword evidence="4 7" id="KW-1133">Transmembrane helix</keyword>
<feature type="transmembrane region" description="Helical" evidence="7">
    <location>
        <begin position="679"/>
        <end position="703"/>
    </location>
</feature>
<feature type="transmembrane region" description="Helical" evidence="7">
    <location>
        <begin position="283"/>
        <end position="301"/>
    </location>
</feature>
<dbReference type="PANTHER" id="PTHR23302:SF24">
    <property type="entry name" value="TMC DOMAIN-CONTAINING PROTEIN"/>
    <property type="match status" value="1"/>
</dbReference>
<feature type="transmembrane region" description="Helical" evidence="7">
    <location>
        <begin position="425"/>
        <end position="445"/>
    </location>
</feature>
<reference evidence="10" key="1">
    <citation type="submission" date="2025-08" db="UniProtKB">
        <authorList>
            <consortium name="RefSeq"/>
        </authorList>
    </citation>
    <scope>IDENTIFICATION</scope>
    <source>
        <tissue evidence="10">Tentacle</tissue>
    </source>
</reference>
<dbReference type="OrthoDB" id="1936208at2759"/>
<evidence type="ECO:0000313" key="10">
    <source>
        <dbReference type="RefSeq" id="XP_031552309.1"/>
    </source>
</evidence>
<feature type="transmembrane region" description="Helical" evidence="7">
    <location>
        <begin position="183"/>
        <end position="204"/>
    </location>
</feature>
<accession>A0A6P8H7C6</accession>
<feature type="transmembrane region" description="Helical" evidence="7">
    <location>
        <begin position="615"/>
        <end position="638"/>
    </location>
</feature>
<dbReference type="Proteomes" id="UP000515163">
    <property type="component" value="Unplaced"/>
</dbReference>
<dbReference type="RefSeq" id="XP_031552309.1">
    <property type="nucleotide sequence ID" value="XM_031696449.1"/>
</dbReference>
<dbReference type="KEGG" id="aten:116289472"/>
<feature type="transmembrane region" description="Helical" evidence="7">
    <location>
        <begin position="564"/>
        <end position="594"/>
    </location>
</feature>
<proteinExistence type="inferred from homology"/>
<dbReference type="Pfam" id="PF07810">
    <property type="entry name" value="TMC"/>
    <property type="match status" value="1"/>
</dbReference>
<organism evidence="9 10">
    <name type="scientific">Actinia tenebrosa</name>
    <name type="common">Australian red waratah sea anemone</name>
    <dbReference type="NCBI Taxonomy" id="6105"/>
    <lineage>
        <taxon>Eukaryota</taxon>
        <taxon>Metazoa</taxon>
        <taxon>Cnidaria</taxon>
        <taxon>Anthozoa</taxon>
        <taxon>Hexacorallia</taxon>
        <taxon>Actiniaria</taxon>
        <taxon>Actiniidae</taxon>
        <taxon>Actinia</taxon>
    </lineage>
</organism>
<keyword evidence="3 7" id="KW-0812">Transmembrane</keyword>
<feature type="transmembrane region" description="Helical" evidence="7">
    <location>
        <begin position="380"/>
        <end position="404"/>
    </location>
</feature>
<dbReference type="InParanoid" id="A0A6P8H7C6"/>
<evidence type="ECO:0000256" key="5">
    <source>
        <dbReference type="ARBA" id="ARBA00023136"/>
    </source>
</evidence>
<comment type="subcellular location">
    <subcellularLocation>
        <location evidence="1">Membrane</location>
        <topology evidence="1">Multi-pass membrane protein</topology>
    </subcellularLocation>
</comment>
<keyword evidence="5 7" id="KW-0472">Membrane</keyword>
<evidence type="ECO:0000256" key="2">
    <source>
        <dbReference type="ARBA" id="ARBA00006510"/>
    </source>
</evidence>
<evidence type="ECO:0000256" key="7">
    <source>
        <dbReference type="SAM" id="Phobius"/>
    </source>
</evidence>
<feature type="transmembrane region" description="Helical" evidence="7">
    <location>
        <begin position="514"/>
        <end position="532"/>
    </location>
</feature>
<dbReference type="InterPro" id="IPR038900">
    <property type="entry name" value="TMC"/>
</dbReference>
<evidence type="ECO:0000256" key="3">
    <source>
        <dbReference type="ARBA" id="ARBA00022692"/>
    </source>
</evidence>
<name>A0A6P8H7C6_ACTTE</name>
<dbReference type="PANTHER" id="PTHR23302">
    <property type="entry name" value="TRANSMEMBRANE CHANNEL-RELATED"/>
    <property type="match status" value="1"/>
</dbReference>
<dbReference type="AlphaFoldDB" id="A0A6P8H7C6"/>
<dbReference type="GO" id="GO:0005886">
    <property type="term" value="C:plasma membrane"/>
    <property type="evidence" value="ECO:0007669"/>
    <property type="project" value="InterPro"/>
</dbReference>
<evidence type="ECO:0000313" key="9">
    <source>
        <dbReference type="Proteomes" id="UP000515163"/>
    </source>
</evidence>
<keyword evidence="9" id="KW-1185">Reference proteome</keyword>
<evidence type="ECO:0000256" key="4">
    <source>
        <dbReference type="ARBA" id="ARBA00022989"/>
    </source>
</evidence>
<comment type="similarity">
    <text evidence="2">Belongs to the TMC family.</text>
</comment>
<sequence length="758" mass="87004">MEAVEIEMVPLDEDEPPALPPKASSLMQELPSRMARHTTMSGITNSRRRGTLAIGATSALKRRAGRKMKSRALRRNQEMDTLNAIFDVHQPNIDDFDEDLLESVDFKAVPLPMAQRKRFRDSMKLHGMADVSRWKIFKNKMISNWKRFRSAGREILYSLGLWRGHLKEVEGQFGSGVVSYFSFLRWLVFLNLFIFLLEFGFVVIPTVAICSSDPPVNSTFNFTGCTYVKPKVVSNVTQTTNTANDILNFFIGEGWMRSTLIFYSNYPSELLISAEGFRYDLPLAYLLAGGAYFVFGFFLMITNLMSNLKESYIESEGVFNSYSNKVFAAWDYCIAENKSAEHRHKIIAQQIHYDISEQERKKRILLRTTKEKIALYTARILINLIVVPAVWYATFYVVFRAILFQETESTEKGNKSEVEQMLVRYGYDLLIALAITLPNLVLPLFFEFLAIFEDWSPDTELALDLLRRVFVKLPPLAVLMFLQYFKISEKVKKLKGHGKPACESCWENDISSQMYMLVWVDFVVVVITTLGVETLRKILFHRFRCFKKIGMQQFDIPRNVLDLVYGQCLILIGTFFSPLLPAMGVIKLAVLFYVKKVSLMYNNTLPERSYQGAKSNFTFTLLLLFGFFMCTAIVGWAVTNVPPSTCGPFNNVACDVSTSIFDKLSFEISSWPLLIDQAVYYMSTAAFILPVLIIFMVCLHYYWSVAKSHRRVIRLLKDHLAYEAKFRRALMMKLEQSNTERHDSAEHGVSEVTLEIAD</sequence>
<dbReference type="GeneID" id="116289472"/>
<dbReference type="InterPro" id="IPR012496">
    <property type="entry name" value="TMC_dom"/>
</dbReference>
<dbReference type="FunCoup" id="A0A6P8H7C6">
    <property type="interactions" value="303"/>
</dbReference>